<dbReference type="PANTHER" id="PTHR43283:SF18">
    <property type="match status" value="1"/>
</dbReference>
<dbReference type="AlphaFoldDB" id="A0A0S1B280"/>
<gene>
    <name evidence="2" type="ORF">AOT14_28360</name>
</gene>
<evidence type="ECO:0000313" key="3">
    <source>
        <dbReference type="Proteomes" id="UP000061010"/>
    </source>
</evidence>
<protein>
    <submittedName>
        <fullName evidence="2">Beta-lactamase</fullName>
    </submittedName>
</protein>
<sequence>MHATVVDPIHRRRFLAAAAGSAALTLLPVAGRAAAPARDDPRWIPSDAFLATLPEWMRAFGVPGVAIAVVEQGELAWHRGFGVADLESGAPVDADSVFECASLSKPVFAYLVLQLVDAGALQLDRPLVDYHRPDFLADDDPQLAWITVRDVLRHSSGLPDWRAYPDSDPLRTVATPGQRVNYSGEAFFWLQRVVETVTGQSLDQLARQRLFVPAGMQASTYTWNAHAARHSVVGVPAPGARPGVQTFGAQWPLLQPLAEARGKPLSDWTWDDAVQALPQAQAAAPAGMFVWPGDLLANAAASLRGPVQDYARFIAHVMRRPARQDWEIAEATRQAMLAPQLAVRPGWLDKGLGWNLERVDAGNRWFFHGGSNAGRYKTFAVGDPQHGRGLVVMTNGGGGTGVYQRIVRAATGRDMLAFDL</sequence>
<accession>A0A0S1B280</accession>
<organism evidence="2 3">
    <name type="scientific">Stenotrophomonas acidaminiphila</name>
    <dbReference type="NCBI Taxonomy" id="128780"/>
    <lineage>
        <taxon>Bacteria</taxon>
        <taxon>Pseudomonadati</taxon>
        <taxon>Pseudomonadota</taxon>
        <taxon>Gammaproteobacteria</taxon>
        <taxon>Lysobacterales</taxon>
        <taxon>Lysobacteraceae</taxon>
        <taxon>Stenotrophomonas</taxon>
    </lineage>
</organism>
<evidence type="ECO:0000313" key="2">
    <source>
        <dbReference type="EMBL" id="ALJ29192.1"/>
    </source>
</evidence>
<dbReference type="Pfam" id="PF00144">
    <property type="entry name" value="Beta-lactamase"/>
    <property type="match status" value="1"/>
</dbReference>
<dbReference type="SUPFAM" id="SSF56601">
    <property type="entry name" value="beta-lactamase/transpeptidase-like"/>
    <property type="match status" value="1"/>
</dbReference>
<dbReference type="PATRIC" id="fig|128780.6.peg.2868"/>
<dbReference type="InterPro" id="IPR001466">
    <property type="entry name" value="Beta-lactam-related"/>
</dbReference>
<dbReference type="Proteomes" id="UP000061010">
    <property type="component" value="Chromosome"/>
</dbReference>
<dbReference type="PANTHER" id="PTHR43283">
    <property type="entry name" value="BETA-LACTAMASE-RELATED"/>
    <property type="match status" value="1"/>
</dbReference>
<dbReference type="EMBL" id="CP012900">
    <property type="protein sequence ID" value="ALJ29192.1"/>
    <property type="molecule type" value="Genomic_DNA"/>
</dbReference>
<evidence type="ECO:0000259" key="1">
    <source>
        <dbReference type="Pfam" id="PF00144"/>
    </source>
</evidence>
<dbReference type="KEGG" id="sacz:AOT14_28360"/>
<keyword evidence="3" id="KW-1185">Reference proteome</keyword>
<dbReference type="Gene3D" id="3.40.710.10">
    <property type="entry name" value="DD-peptidase/beta-lactamase superfamily"/>
    <property type="match status" value="2"/>
</dbReference>
<proteinExistence type="predicted"/>
<feature type="domain" description="Beta-lactamase-related" evidence="1">
    <location>
        <begin position="61"/>
        <end position="400"/>
    </location>
</feature>
<name>A0A0S1B280_9GAMM</name>
<dbReference type="PROSITE" id="PS51318">
    <property type="entry name" value="TAT"/>
    <property type="match status" value="1"/>
</dbReference>
<dbReference type="InterPro" id="IPR006311">
    <property type="entry name" value="TAT_signal"/>
</dbReference>
<reference evidence="2 3" key="1">
    <citation type="journal article" date="2015" name="Genome Announc.">
        <title>Complete Genome Sequencing of Stenotrophomonas acidaminiphila ZAC14D2_NAIMI4_2, a Multidrug-Resistant Strain Isolated from Sediments of a Polluted River in Mexico, Uncovers New Antibiotic Resistance Genes and a Novel Class-II Lasso Peptide Biosynthesis Gene Cluster.</title>
        <authorList>
            <person name="Vinuesa P."/>
            <person name="Ochoa-Sanchez L.E."/>
        </authorList>
    </citation>
    <scope>NUCLEOTIDE SEQUENCE [LARGE SCALE GENOMIC DNA]</scope>
    <source>
        <strain evidence="2 3">ZAC14D2_NAIMI4_2</strain>
    </source>
</reference>
<dbReference type="InterPro" id="IPR012338">
    <property type="entry name" value="Beta-lactam/transpept-like"/>
</dbReference>
<dbReference type="InterPro" id="IPR050789">
    <property type="entry name" value="Diverse_Enzym_Activities"/>
</dbReference>